<reference evidence="2" key="1">
    <citation type="journal article" date="2016" name="Nat. Biotechnol.">
        <title>Sequencing wild and cultivated cassava and related species reveals extensive interspecific hybridization and genetic diversity.</title>
        <authorList>
            <person name="Bredeson J.V."/>
            <person name="Lyons J.B."/>
            <person name="Prochnik S.E."/>
            <person name="Wu G.A."/>
            <person name="Ha C.M."/>
            <person name="Edsinger-Gonzales E."/>
            <person name="Grimwood J."/>
            <person name="Schmutz J."/>
            <person name="Rabbi I.Y."/>
            <person name="Egesi C."/>
            <person name="Nauluvula P."/>
            <person name="Lebot V."/>
            <person name="Ndunguru J."/>
            <person name="Mkamilo G."/>
            <person name="Bart R.S."/>
            <person name="Setter T.L."/>
            <person name="Gleadow R.M."/>
            <person name="Kulakow P."/>
            <person name="Ferguson M.E."/>
            <person name="Rounsley S."/>
            <person name="Rokhsar D.S."/>
        </authorList>
    </citation>
    <scope>NUCLEOTIDE SEQUENCE [LARGE SCALE GENOMIC DNA]</scope>
    <source>
        <strain evidence="2">cv. AM560-2</strain>
    </source>
</reference>
<proteinExistence type="predicted"/>
<dbReference type="Proteomes" id="UP000091857">
    <property type="component" value="Chromosome 3"/>
</dbReference>
<accession>A0ACB7I324</accession>
<comment type="caution">
    <text evidence="1">The sequence shown here is derived from an EMBL/GenBank/DDBJ whole genome shotgun (WGS) entry which is preliminary data.</text>
</comment>
<evidence type="ECO:0000313" key="1">
    <source>
        <dbReference type="EMBL" id="KAG8658640.1"/>
    </source>
</evidence>
<protein>
    <submittedName>
        <fullName evidence="1">Uncharacterized protein</fullName>
    </submittedName>
</protein>
<organism evidence="1 2">
    <name type="scientific">Manihot esculenta</name>
    <name type="common">Cassava</name>
    <name type="synonym">Jatropha manihot</name>
    <dbReference type="NCBI Taxonomy" id="3983"/>
    <lineage>
        <taxon>Eukaryota</taxon>
        <taxon>Viridiplantae</taxon>
        <taxon>Streptophyta</taxon>
        <taxon>Embryophyta</taxon>
        <taxon>Tracheophyta</taxon>
        <taxon>Spermatophyta</taxon>
        <taxon>Magnoliopsida</taxon>
        <taxon>eudicotyledons</taxon>
        <taxon>Gunneridae</taxon>
        <taxon>Pentapetalae</taxon>
        <taxon>rosids</taxon>
        <taxon>fabids</taxon>
        <taxon>Malpighiales</taxon>
        <taxon>Euphorbiaceae</taxon>
        <taxon>Crotonoideae</taxon>
        <taxon>Manihoteae</taxon>
        <taxon>Manihot</taxon>
    </lineage>
</organism>
<name>A0ACB7I324_MANES</name>
<evidence type="ECO:0000313" key="2">
    <source>
        <dbReference type="Proteomes" id="UP000091857"/>
    </source>
</evidence>
<gene>
    <name evidence="1" type="ORF">MANES_03G169100v8</name>
</gene>
<sequence length="246" mass="28890">MDLFFQELQSEDAFWYDLVPLNQSAFLPYTSTPTREIPATCSFNGSNSTNMNKRMIGFMGRSWPVRIETEESDSARCYRRKISERMRREKEKNGYLALHAMLPLGTRNDKNSIMQMAAKRIDELKRYKEVLERRNYELEEKGGNARSRKIEFKVRNPTSGIDYMVEVLKCLNSLGSKLISIKSRYSDEELVAVMDIETQMLRWERQCRRHSRMFKGNTARKLPPPFASSLHSQPKSLKRKTFRHIS</sequence>
<dbReference type="EMBL" id="CM004389">
    <property type="protein sequence ID" value="KAG8658640.1"/>
    <property type="molecule type" value="Genomic_DNA"/>
</dbReference>
<keyword evidence="2" id="KW-1185">Reference proteome</keyword>